<dbReference type="SUPFAM" id="SSF81296">
    <property type="entry name" value="E set domains"/>
    <property type="match status" value="1"/>
</dbReference>
<organism evidence="4 5">
    <name type="scientific">Streptomyces scabichelini</name>
    <dbReference type="NCBI Taxonomy" id="2711217"/>
    <lineage>
        <taxon>Bacteria</taxon>
        <taxon>Bacillati</taxon>
        <taxon>Actinomycetota</taxon>
        <taxon>Actinomycetes</taxon>
        <taxon>Kitasatosporales</taxon>
        <taxon>Streptomycetaceae</taxon>
        <taxon>Streptomyces</taxon>
    </lineage>
</organism>
<evidence type="ECO:0000259" key="3">
    <source>
        <dbReference type="Pfam" id="PF09118"/>
    </source>
</evidence>
<dbReference type="PANTHER" id="PTHR32208">
    <property type="entry name" value="SECRETED PROTEIN-RELATED"/>
    <property type="match status" value="1"/>
</dbReference>
<keyword evidence="1" id="KW-0732">Signal</keyword>
<dbReference type="InterPro" id="IPR015202">
    <property type="entry name" value="GO-like_E_set"/>
</dbReference>
<dbReference type="InterPro" id="IPR011043">
    <property type="entry name" value="Gal_Oxase/kelch_b-propeller"/>
</dbReference>
<dbReference type="Gene3D" id="2.60.40.10">
    <property type="entry name" value="Immunoglobulins"/>
    <property type="match status" value="8"/>
</dbReference>
<dbReference type="SUPFAM" id="SSF50965">
    <property type="entry name" value="Galactose oxidase, central domain"/>
    <property type="match status" value="1"/>
</dbReference>
<dbReference type="RefSeq" id="WP_165258149.1">
    <property type="nucleotide sequence ID" value="NZ_JAAKZY010000030.1"/>
</dbReference>
<accession>A0A6G4V311</accession>
<dbReference type="PANTHER" id="PTHR32208:SF21">
    <property type="entry name" value="LOW QUALITY PROTEIN: ALDEHYDE OXIDASE GLOX-LIKE"/>
    <property type="match status" value="1"/>
</dbReference>
<proteinExistence type="predicted"/>
<dbReference type="NCBIfam" id="NF012200">
    <property type="entry name" value="choice_anch_D"/>
    <property type="match status" value="6"/>
</dbReference>
<dbReference type="EMBL" id="JAAKZY010000030">
    <property type="protein sequence ID" value="NGO08409.1"/>
    <property type="molecule type" value="Genomic_DNA"/>
</dbReference>
<protein>
    <submittedName>
        <fullName evidence="4">Choice-of-anchor D domain-containing protein</fullName>
    </submittedName>
</protein>
<dbReference type="Proteomes" id="UP000472335">
    <property type="component" value="Unassembled WGS sequence"/>
</dbReference>
<dbReference type="InterPro" id="IPR009880">
    <property type="entry name" value="Glyoxal_oxidase_N"/>
</dbReference>
<dbReference type="Pfam" id="PF07250">
    <property type="entry name" value="Glyoxal_oxid_N"/>
    <property type="match status" value="1"/>
</dbReference>
<evidence type="ECO:0000313" key="5">
    <source>
        <dbReference type="Proteomes" id="UP000472335"/>
    </source>
</evidence>
<dbReference type="Gene3D" id="2.130.10.80">
    <property type="entry name" value="Galactose oxidase/kelch, beta-propeller"/>
    <property type="match status" value="1"/>
</dbReference>
<keyword evidence="5" id="KW-1185">Reference proteome</keyword>
<dbReference type="GO" id="GO:0005975">
    <property type="term" value="P:carbohydrate metabolic process"/>
    <property type="evidence" value="ECO:0007669"/>
    <property type="project" value="UniProtKB-ARBA"/>
</dbReference>
<dbReference type="InterPro" id="IPR013783">
    <property type="entry name" value="Ig-like_fold"/>
</dbReference>
<name>A0A6G4V311_9ACTN</name>
<dbReference type="Pfam" id="PF09118">
    <property type="entry name" value="GO-like_E_set"/>
    <property type="match status" value="1"/>
</dbReference>
<dbReference type="InterPro" id="IPR037293">
    <property type="entry name" value="Gal_Oxidase_central_sf"/>
</dbReference>
<evidence type="ECO:0000256" key="1">
    <source>
        <dbReference type="ARBA" id="ARBA00022729"/>
    </source>
</evidence>
<reference evidence="4 5" key="1">
    <citation type="submission" date="2020-02" db="EMBL/GenBank/DDBJ databases">
        <title>Whole-genome analyses of novel actinobacteria.</title>
        <authorList>
            <person name="Sahin N."/>
            <person name="Gencbay T."/>
        </authorList>
    </citation>
    <scope>NUCLEOTIDE SEQUENCE [LARGE SCALE GENOMIC DNA]</scope>
    <source>
        <strain evidence="4 5">HC44</strain>
    </source>
</reference>
<dbReference type="CDD" id="cd02851">
    <property type="entry name" value="E_set_GO_C"/>
    <property type="match status" value="1"/>
</dbReference>
<gene>
    <name evidence="4" type="ORF">G5C60_12455</name>
</gene>
<feature type="domain" description="Glyoxal oxidase N-terminal" evidence="2">
    <location>
        <begin position="317"/>
        <end position="430"/>
    </location>
</feature>
<feature type="domain" description="Galactose oxidase-like Early set" evidence="3">
    <location>
        <begin position="445"/>
        <end position="539"/>
    </location>
</feature>
<comment type="caution">
    <text evidence="4">The sequence shown here is derived from an EMBL/GenBank/DDBJ whole genome shotgun (WGS) entry which is preliminary data.</text>
</comment>
<sequence>MPAGQGSWELVTRNSEILAVHAALLPSGKVLFFSGSEHDEEPPDPASRIDATRLWDPADNRVRRAGGRLTDDLFCAGHCMLPSGDVFVAGGTAHYENTADPIHAQAGHFTGINSAIVFDWRSERWRPARPMAGGRWYPTCVTVADGRVLVLSGHSGERSAPHENTLVEIFDPADGTWSAPWPTSPPLQDTGGVTSIFGIQIRPMVYYPRLHQLPDGRIFSSTPLRVDGERRIRNIDIAGRTTADLGSPPLFGFDATQPLHIYARSAFPSVLLPMHPPYSGARILICGQRQPRFFEPNNSHLGWRATGPRRRPNDPDRPYANAVLLPDASVLVVGGATSERLPVFGGGADSSGVHWAERYLPESDTWVRLSGSPDRISRVYHSVALLLADGRVWIAGSNHDSDRNHGGARKDDPNLGDARELRIEVYSPPYLFTRDDNGAVVPAPRPVIGKTLIGAGHGQLFRVATPDAADIQRAHLIRCSSATHAFNPDQRFLSLQITRRSGDSLTVRMPPNGYAAPPGYYLLFLLDGAGTPSVGRFVQLLAEYPLAEVWVRPPTAGIEPDIPVGTDVTAVPAPVLDFGTVDVGTSRRAQVVCKNVGVGGLRIHTPRLTGYFLTEDEPDSPLLGTRGRKKNVEVVILGSPAQPGAFTMAELKFTPTEMGPHTGTLWLNTNAPDLGGFYVNVRADVIGFEMELAPALPGQNVEFGEVEAGTTAIRSVIVRNRGTIDATVDDLLFEGDDGSRGFSVPPVLPDRHVPAGGSRQFNVAFSPRAIGRAEAVLVLIAGSSPAPSRFTSRHTLTLGAVGAGPRIDVAPETLVFNPQLIRTASPAQQLTVTNSGSRPLHITSLTATTDWRITTPIPVDDVPPGADITVNLIFAPGHPGPLAGVLVVDGGTLDGPATVALEGVGVAAPITTLSPAALDFGPQPLGTHGLARTVQIGNDGVTDLEISGVDIVGPDADNFRVTDDHCNQKIIPPEGGCTISLTFTPTASGVRGAELRIVDNAGGSPRTVALTGTGIPAPDCGTNPTALAFPAQPIYSTSAPQRVTLTNNSAGPITVNAVETAGPAKDDYAVQQACTTGPLAAGDSCEIDVVFRPTAIGVRDAQIVVTCDTPVAALPVQVTGTGLGTIVAFDPPDLAFGPQMVGSFSARQDLLLTNTGNTTLRVVGVSVTGDFRHDHFCDVLGPNQYCRIRVIFLPTVEGIRTGEVVVTDDHGRHHTAPLSGTGAAPHAAVSSANLDFGDRAVATTGPPQTVRLTNTGDWPLVVAQAGVENGGASDDFFKESDGFTGAVLRNGESRTVDIRFTPKSPGTHVGNLKISTNAQDTPHVIELRGNGV</sequence>
<evidence type="ECO:0000313" key="4">
    <source>
        <dbReference type="EMBL" id="NGO08409.1"/>
    </source>
</evidence>
<dbReference type="InterPro" id="IPR014756">
    <property type="entry name" value="Ig_E-set"/>
</dbReference>
<evidence type="ECO:0000259" key="2">
    <source>
        <dbReference type="Pfam" id="PF07250"/>
    </source>
</evidence>